<keyword evidence="3" id="KW-1185">Reference proteome</keyword>
<evidence type="ECO:0000313" key="1">
    <source>
        <dbReference type="EMBL" id="CAI9918997.1"/>
    </source>
</evidence>
<dbReference type="EMBL" id="CAXDID020000008">
    <property type="protein sequence ID" value="CAL5977247.1"/>
    <property type="molecule type" value="Genomic_DNA"/>
</dbReference>
<protein>
    <submittedName>
        <fullName evidence="2">Hypothetical_protein</fullName>
    </submittedName>
</protein>
<proteinExistence type="predicted"/>
<accession>A0AA86NFN1</accession>
<gene>
    <name evidence="2" type="ORF">HINF_LOCUS4203</name>
    <name evidence="1" type="ORF">HINF_LOCUS6642</name>
</gene>
<dbReference type="Proteomes" id="UP001642409">
    <property type="component" value="Unassembled WGS sequence"/>
</dbReference>
<comment type="caution">
    <text evidence="1">The sequence shown here is derived from an EMBL/GenBank/DDBJ whole genome shotgun (WGS) entry which is preliminary data.</text>
</comment>
<dbReference type="AlphaFoldDB" id="A0AA86NFN1"/>
<reference evidence="1" key="1">
    <citation type="submission" date="2023-06" db="EMBL/GenBank/DDBJ databases">
        <authorList>
            <person name="Kurt Z."/>
        </authorList>
    </citation>
    <scope>NUCLEOTIDE SEQUENCE</scope>
</reference>
<reference evidence="2 3" key="2">
    <citation type="submission" date="2024-07" db="EMBL/GenBank/DDBJ databases">
        <authorList>
            <person name="Akdeniz Z."/>
        </authorList>
    </citation>
    <scope>NUCLEOTIDE SEQUENCE [LARGE SCALE GENOMIC DNA]</scope>
</reference>
<dbReference type="EMBL" id="CATOUU010000171">
    <property type="protein sequence ID" value="CAI9918997.1"/>
    <property type="molecule type" value="Genomic_DNA"/>
</dbReference>
<evidence type="ECO:0000313" key="3">
    <source>
        <dbReference type="Proteomes" id="UP001642409"/>
    </source>
</evidence>
<organism evidence="1">
    <name type="scientific">Hexamita inflata</name>
    <dbReference type="NCBI Taxonomy" id="28002"/>
    <lineage>
        <taxon>Eukaryota</taxon>
        <taxon>Metamonada</taxon>
        <taxon>Diplomonadida</taxon>
        <taxon>Hexamitidae</taxon>
        <taxon>Hexamitinae</taxon>
        <taxon>Hexamita</taxon>
    </lineage>
</organism>
<sequence length="136" mass="16176">MKSSQRLKTIANIAYQSYTQLLEQSSQLGDLITKVNSRLAMKEKNYVEIEQFMFHIQKAGDLIQESCDKIIEQYKLAINDEFAVTLFNLSQYCYMIKSILEHNLKNLYKVIDPDLFDFRELNQFKEELKYMLLQQE</sequence>
<name>A0AA86NFN1_9EUKA</name>
<evidence type="ECO:0000313" key="2">
    <source>
        <dbReference type="EMBL" id="CAL5977247.1"/>
    </source>
</evidence>